<organism evidence="1 2">
    <name type="scientific">Aldrovandia affinis</name>
    <dbReference type="NCBI Taxonomy" id="143900"/>
    <lineage>
        <taxon>Eukaryota</taxon>
        <taxon>Metazoa</taxon>
        <taxon>Chordata</taxon>
        <taxon>Craniata</taxon>
        <taxon>Vertebrata</taxon>
        <taxon>Euteleostomi</taxon>
        <taxon>Actinopterygii</taxon>
        <taxon>Neopterygii</taxon>
        <taxon>Teleostei</taxon>
        <taxon>Notacanthiformes</taxon>
        <taxon>Halosauridae</taxon>
        <taxon>Aldrovandia</taxon>
    </lineage>
</organism>
<dbReference type="EMBL" id="JAINUG010000049">
    <property type="protein sequence ID" value="KAJ8405249.1"/>
    <property type="molecule type" value="Genomic_DNA"/>
</dbReference>
<keyword evidence="2" id="KW-1185">Reference proteome</keyword>
<gene>
    <name evidence="1" type="ORF">AAFF_G00322400</name>
</gene>
<accession>A0AAD7SM71</accession>
<protein>
    <submittedName>
        <fullName evidence="1">Uncharacterized protein</fullName>
    </submittedName>
</protein>
<comment type="caution">
    <text evidence="1">The sequence shown here is derived from an EMBL/GenBank/DDBJ whole genome shotgun (WGS) entry which is preliminary data.</text>
</comment>
<dbReference type="AlphaFoldDB" id="A0AAD7SM71"/>
<sequence>MMLAVPDRAGTPPSTAVCCIQLQYKCSYWRIFSYVDRINLAVKLRGVVIRIQHAHNDAGCAGPRWDSSVYGSPSTLNSAGWFHTCRQGQHLINEIIV</sequence>
<evidence type="ECO:0000313" key="1">
    <source>
        <dbReference type="EMBL" id="KAJ8405249.1"/>
    </source>
</evidence>
<name>A0AAD7SM71_9TELE</name>
<evidence type="ECO:0000313" key="2">
    <source>
        <dbReference type="Proteomes" id="UP001221898"/>
    </source>
</evidence>
<dbReference type="Proteomes" id="UP001221898">
    <property type="component" value="Unassembled WGS sequence"/>
</dbReference>
<proteinExistence type="predicted"/>
<reference evidence="1" key="1">
    <citation type="journal article" date="2023" name="Science">
        <title>Genome structures resolve the early diversification of teleost fishes.</title>
        <authorList>
            <person name="Parey E."/>
            <person name="Louis A."/>
            <person name="Montfort J."/>
            <person name="Bouchez O."/>
            <person name="Roques C."/>
            <person name="Iampietro C."/>
            <person name="Lluch J."/>
            <person name="Castinel A."/>
            <person name="Donnadieu C."/>
            <person name="Desvignes T."/>
            <person name="Floi Bucao C."/>
            <person name="Jouanno E."/>
            <person name="Wen M."/>
            <person name="Mejri S."/>
            <person name="Dirks R."/>
            <person name="Jansen H."/>
            <person name="Henkel C."/>
            <person name="Chen W.J."/>
            <person name="Zahm M."/>
            <person name="Cabau C."/>
            <person name="Klopp C."/>
            <person name="Thompson A.W."/>
            <person name="Robinson-Rechavi M."/>
            <person name="Braasch I."/>
            <person name="Lecointre G."/>
            <person name="Bobe J."/>
            <person name="Postlethwait J.H."/>
            <person name="Berthelot C."/>
            <person name="Roest Crollius H."/>
            <person name="Guiguen Y."/>
        </authorList>
    </citation>
    <scope>NUCLEOTIDE SEQUENCE</scope>
    <source>
        <strain evidence="1">NC1722</strain>
    </source>
</reference>